<dbReference type="Proteomes" id="UP000010556">
    <property type="component" value="Unassembled WGS sequence"/>
</dbReference>
<dbReference type="AlphaFoldDB" id="L5M787"/>
<keyword evidence="3" id="KW-1185">Reference proteome</keyword>
<reference evidence="3" key="1">
    <citation type="journal article" date="2013" name="Science">
        <title>Comparative analysis of bat genomes provides insight into the evolution of flight and immunity.</title>
        <authorList>
            <person name="Zhang G."/>
            <person name="Cowled C."/>
            <person name="Shi Z."/>
            <person name="Huang Z."/>
            <person name="Bishop-Lilly K.A."/>
            <person name="Fang X."/>
            <person name="Wynne J.W."/>
            <person name="Xiong Z."/>
            <person name="Baker M.L."/>
            <person name="Zhao W."/>
            <person name="Tachedjian M."/>
            <person name="Zhu Y."/>
            <person name="Zhou P."/>
            <person name="Jiang X."/>
            <person name="Ng J."/>
            <person name="Yang L."/>
            <person name="Wu L."/>
            <person name="Xiao J."/>
            <person name="Feng Y."/>
            <person name="Chen Y."/>
            <person name="Sun X."/>
            <person name="Zhang Y."/>
            <person name="Marsh G.A."/>
            <person name="Crameri G."/>
            <person name="Broder C.C."/>
            <person name="Frey K.G."/>
            <person name="Wang L.F."/>
            <person name="Wang J."/>
        </authorList>
    </citation>
    <scope>NUCLEOTIDE SEQUENCE [LARGE SCALE GENOMIC DNA]</scope>
</reference>
<evidence type="ECO:0000256" key="1">
    <source>
        <dbReference type="SAM" id="MobiDB-lite"/>
    </source>
</evidence>
<dbReference type="EMBL" id="KB104097">
    <property type="protein sequence ID" value="ELK33558.1"/>
    <property type="molecule type" value="Genomic_DNA"/>
</dbReference>
<name>L5M787_MYODS</name>
<proteinExistence type="predicted"/>
<feature type="region of interest" description="Disordered" evidence="1">
    <location>
        <begin position="54"/>
        <end position="98"/>
    </location>
</feature>
<evidence type="ECO:0000313" key="2">
    <source>
        <dbReference type="EMBL" id="ELK33558.1"/>
    </source>
</evidence>
<protein>
    <submittedName>
        <fullName evidence="2">Uncharacterized protein</fullName>
    </submittedName>
</protein>
<organism evidence="2 3">
    <name type="scientific">Myotis davidii</name>
    <name type="common">David's myotis</name>
    <dbReference type="NCBI Taxonomy" id="225400"/>
    <lineage>
        <taxon>Eukaryota</taxon>
        <taxon>Metazoa</taxon>
        <taxon>Chordata</taxon>
        <taxon>Craniata</taxon>
        <taxon>Vertebrata</taxon>
        <taxon>Euteleostomi</taxon>
        <taxon>Mammalia</taxon>
        <taxon>Eutheria</taxon>
        <taxon>Laurasiatheria</taxon>
        <taxon>Chiroptera</taxon>
        <taxon>Yangochiroptera</taxon>
        <taxon>Vespertilionidae</taxon>
        <taxon>Myotis</taxon>
    </lineage>
</organism>
<accession>L5M787</accession>
<evidence type="ECO:0000313" key="3">
    <source>
        <dbReference type="Proteomes" id="UP000010556"/>
    </source>
</evidence>
<gene>
    <name evidence="2" type="ORF">MDA_GLEAN10008925</name>
</gene>
<sequence>MLASPSATIVRGRGWRDSAFRAGHCGKGGRCSIGCHLSNSGCCGLVFGGGLRGGRAPEGVTESQLADSLPSPGFSESPAGVRRPRQERPGACGAEASG</sequence>